<gene>
    <name evidence="1" type="ORF">EDEG_02509</name>
</gene>
<evidence type="ECO:0000313" key="2">
    <source>
        <dbReference type="Proteomes" id="UP000003163"/>
    </source>
</evidence>
<evidence type="ECO:0000313" key="1">
    <source>
        <dbReference type="EMBL" id="EJW03101.1"/>
    </source>
</evidence>
<reference evidence="1 2" key="1">
    <citation type="submission" date="2011-08" db="EMBL/GenBank/DDBJ databases">
        <authorList>
            <person name="Liu Z.J."/>
            <person name="Shi F.L."/>
            <person name="Lu J.Q."/>
            <person name="Li M."/>
            <person name="Wang Z.L."/>
        </authorList>
    </citation>
    <scope>NUCLEOTIDE SEQUENCE [LARGE SCALE GENOMIC DNA]</scope>
    <source>
        <strain evidence="1 2">USNM 41457</strain>
    </source>
</reference>
<dbReference type="InParanoid" id="J9D5Q7"/>
<dbReference type="AlphaFoldDB" id="J9D5Q7"/>
<keyword evidence="2" id="KW-1185">Reference proteome</keyword>
<organism evidence="1 2">
    <name type="scientific">Edhazardia aedis (strain USNM 41457)</name>
    <name type="common">Microsporidian parasite</name>
    <dbReference type="NCBI Taxonomy" id="1003232"/>
    <lineage>
        <taxon>Eukaryota</taxon>
        <taxon>Fungi</taxon>
        <taxon>Fungi incertae sedis</taxon>
        <taxon>Microsporidia</taxon>
        <taxon>Edhazardia</taxon>
    </lineage>
</organism>
<proteinExistence type="predicted"/>
<dbReference type="HOGENOM" id="CLU_2158327_0_0_1"/>
<sequence length="111" mass="12639">MNMKLIMRHNYLVLNIYILLCSTGCNFSKIFKKTKKIYSDSNSISIIRKSSKTTEIITKDLEKKQLTLQNNEKDSDSDSNSSYSDAFVCCCGLETCPNDIILQRANPEKSI</sequence>
<name>J9D5Q7_EDHAE</name>
<protein>
    <submittedName>
        <fullName evidence="1">Uncharacterized protein</fullName>
    </submittedName>
</protein>
<comment type="caution">
    <text evidence="1">The sequence shown here is derived from an EMBL/GenBank/DDBJ whole genome shotgun (WGS) entry which is preliminary data.</text>
</comment>
<dbReference type="VEuPathDB" id="MicrosporidiaDB:EDEG_02509"/>
<accession>J9D5Q7</accession>
<reference evidence="2" key="2">
    <citation type="submission" date="2015-07" db="EMBL/GenBank/DDBJ databases">
        <title>Contrasting host-pathogen interactions and genome evolution in two generalist and specialist microsporidian pathogens of mosquitoes.</title>
        <authorList>
            <consortium name="The Broad Institute Genomics Platform"/>
            <consortium name="The Broad Institute Genome Sequencing Center for Infectious Disease"/>
            <person name="Cuomo C.A."/>
            <person name="Sanscrainte N.D."/>
            <person name="Goldberg J.M."/>
            <person name="Heiman D."/>
            <person name="Young S."/>
            <person name="Zeng Q."/>
            <person name="Becnel J.J."/>
            <person name="Birren B.W."/>
        </authorList>
    </citation>
    <scope>NUCLEOTIDE SEQUENCE [LARGE SCALE GENOMIC DNA]</scope>
    <source>
        <strain evidence="2">USNM 41457</strain>
    </source>
</reference>
<dbReference type="Proteomes" id="UP000003163">
    <property type="component" value="Unassembled WGS sequence"/>
</dbReference>
<dbReference type="EMBL" id="AFBI03000045">
    <property type="protein sequence ID" value="EJW03101.1"/>
    <property type="molecule type" value="Genomic_DNA"/>
</dbReference>